<dbReference type="PIRSF" id="PIRSF018637">
    <property type="entry name" value="TrmK"/>
    <property type="match status" value="1"/>
</dbReference>
<name>A0A1I5RMG8_9FIRM</name>
<evidence type="ECO:0000313" key="2">
    <source>
        <dbReference type="Proteomes" id="UP000586254"/>
    </source>
</evidence>
<dbReference type="AlphaFoldDB" id="A0A1I5RMG8"/>
<dbReference type="Proteomes" id="UP000586254">
    <property type="component" value="Unassembled WGS sequence"/>
</dbReference>
<dbReference type="GO" id="GO:0032259">
    <property type="term" value="P:methylation"/>
    <property type="evidence" value="ECO:0007669"/>
    <property type="project" value="UniProtKB-KW"/>
</dbReference>
<dbReference type="PANTHER" id="PTHR38451:SF1">
    <property type="entry name" value="TRNA (ADENINE(22)-N(1))-METHYLTRANSFERASE"/>
    <property type="match status" value="1"/>
</dbReference>
<dbReference type="SUPFAM" id="SSF53335">
    <property type="entry name" value="S-adenosyl-L-methionine-dependent methyltransferases"/>
    <property type="match status" value="1"/>
</dbReference>
<gene>
    <name evidence="1" type="ORF">H0N91_04655</name>
</gene>
<keyword evidence="1" id="KW-0808">Transferase</keyword>
<dbReference type="InterPro" id="IPR006901">
    <property type="entry name" value="TrmK"/>
</dbReference>
<reference evidence="1 2" key="1">
    <citation type="submission" date="2020-07" db="EMBL/GenBank/DDBJ databases">
        <title>Organ Donor 1.</title>
        <authorList>
            <person name="Marsh A.J."/>
            <person name="Azcarate-Peril M.A."/>
        </authorList>
    </citation>
    <scope>NUCLEOTIDE SEQUENCE [LARGE SCALE GENOMIC DNA]</scope>
    <source>
        <strain evidence="1 2">AMC0717</strain>
    </source>
</reference>
<dbReference type="GO" id="GO:0160105">
    <property type="term" value="F:tRNA (adenine(22)-N1)-methyltransferase activity"/>
    <property type="evidence" value="ECO:0007669"/>
    <property type="project" value="InterPro"/>
</dbReference>
<comment type="caution">
    <text evidence="1">The sequence shown here is derived from an EMBL/GenBank/DDBJ whole genome shotgun (WGS) entry which is preliminary data.</text>
</comment>
<dbReference type="Gene3D" id="3.40.50.150">
    <property type="entry name" value="Vaccinia Virus protein VP39"/>
    <property type="match status" value="1"/>
</dbReference>
<dbReference type="InterPro" id="IPR029063">
    <property type="entry name" value="SAM-dependent_MTases_sf"/>
</dbReference>
<dbReference type="EMBL" id="JACCKS010000004">
    <property type="protein sequence ID" value="NZA37447.1"/>
    <property type="molecule type" value="Genomic_DNA"/>
</dbReference>
<dbReference type="Pfam" id="PF12847">
    <property type="entry name" value="Methyltransf_18"/>
    <property type="match status" value="1"/>
</dbReference>
<dbReference type="RefSeq" id="WP_090415185.1">
    <property type="nucleotide sequence ID" value="NZ_CAUFHM010000011.1"/>
</dbReference>
<sequence>MMTPRLQVIADNVLKNESMADIGTDHGYLPVYLMEQGFIPRAVAADINEKPLRKAEQLVARSGYEKQIETRLGSGLSVLSPGEAGTIVMAGMGGYLIRDLLTESPDVAASAKRLVLQPMNNAFIVRHFLEDNGFLIVNEDLAKEERRIYEIIVAEKGEMSIENDLDYLIGYEAKRREHPLLPELIDRKLELENKIIENTKNKHTEMAREQYQKSTAIAAALMEVKNGCKMQ</sequence>
<proteinExistence type="predicted"/>
<evidence type="ECO:0000313" key="1">
    <source>
        <dbReference type="EMBL" id="NZA37447.1"/>
    </source>
</evidence>
<accession>A0A1I5RMG8</accession>
<protein>
    <submittedName>
        <fullName evidence="1">SAM-dependent methyltransferase</fullName>
    </submittedName>
</protein>
<dbReference type="PANTHER" id="PTHR38451">
    <property type="entry name" value="TRNA (ADENINE(22)-N(1))-METHYLTRANSFERASE"/>
    <property type="match status" value="1"/>
</dbReference>
<organism evidence="1 2">
    <name type="scientific">Eubacterium callanderi</name>
    <dbReference type="NCBI Taxonomy" id="53442"/>
    <lineage>
        <taxon>Bacteria</taxon>
        <taxon>Bacillati</taxon>
        <taxon>Bacillota</taxon>
        <taxon>Clostridia</taxon>
        <taxon>Eubacteriales</taxon>
        <taxon>Eubacteriaceae</taxon>
        <taxon>Eubacterium</taxon>
    </lineage>
</organism>
<keyword evidence="1" id="KW-0489">Methyltransferase</keyword>